<organism evidence="1 2">
    <name type="scientific">Glossina palpalis gambiensis</name>
    <dbReference type="NCBI Taxonomy" id="67801"/>
    <lineage>
        <taxon>Eukaryota</taxon>
        <taxon>Metazoa</taxon>
        <taxon>Ecdysozoa</taxon>
        <taxon>Arthropoda</taxon>
        <taxon>Hexapoda</taxon>
        <taxon>Insecta</taxon>
        <taxon>Pterygota</taxon>
        <taxon>Neoptera</taxon>
        <taxon>Endopterygota</taxon>
        <taxon>Diptera</taxon>
        <taxon>Brachycera</taxon>
        <taxon>Muscomorpha</taxon>
        <taxon>Hippoboscoidea</taxon>
        <taxon>Glossinidae</taxon>
        <taxon>Glossina</taxon>
    </lineage>
</organism>
<accession>A0A1B0B2E5</accession>
<name>A0A1B0B2E5_9MUSC</name>
<proteinExistence type="predicted"/>
<evidence type="ECO:0000313" key="1">
    <source>
        <dbReference type="EnsemblMetazoa" id="GPPI016746-PA"/>
    </source>
</evidence>
<sequence length="138" mass="15866">MKSSLPSAVKVVEIVWKCAFVPRSSYAKNVILISGMYALRFFFHFHIIPQAAIGNFILRAVYFTDYNFYTCLRLKIPYGVSVPAVSVQSQAIFRFLNCCQQNNKRFIPISDEFEGDAYPLKLKLDLRSECLSRSFKSD</sequence>
<evidence type="ECO:0000313" key="2">
    <source>
        <dbReference type="Proteomes" id="UP000092460"/>
    </source>
</evidence>
<dbReference type="VEuPathDB" id="VectorBase:GPPI016746"/>
<dbReference type="Proteomes" id="UP000092460">
    <property type="component" value="Unassembled WGS sequence"/>
</dbReference>
<reference evidence="2" key="1">
    <citation type="submission" date="2015-01" db="EMBL/GenBank/DDBJ databases">
        <authorList>
            <person name="Aksoy S."/>
            <person name="Warren W."/>
            <person name="Wilson R.K."/>
        </authorList>
    </citation>
    <scope>NUCLEOTIDE SEQUENCE [LARGE SCALE GENOMIC DNA]</scope>
    <source>
        <strain evidence="2">IAEA</strain>
    </source>
</reference>
<reference evidence="1" key="2">
    <citation type="submission" date="2020-05" db="UniProtKB">
        <authorList>
            <consortium name="EnsemblMetazoa"/>
        </authorList>
    </citation>
    <scope>IDENTIFICATION</scope>
    <source>
        <strain evidence="1">IAEA</strain>
    </source>
</reference>
<dbReference type="EMBL" id="JXJN01007618">
    <property type="status" value="NOT_ANNOTATED_CDS"/>
    <property type="molecule type" value="Genomic_DNA"/>
</dbReference>
<dbReference type="EnsemblMetazoa" id="GPPI016746-RA">
    <property type="protein sequence ID" value="GPPI016746-PA"/>
    <property type="gene ID" value="GPPI016746"/>
</dbReference>
<keyword evidence="2" id="KW-1185">Reference proteome</keyword>
<protein>
    <submittedName>
        <fullName evidence="1">Uncharacterized protein</fullName>
    </submittedName>
</protein>
<dbReference type="AlphaFoldDB" id="A0A1B0B2E5"/>